<dbReference type="InterPro" id="IPR001678">
    <property type="entry name" value="MeTrfase_RsmB-F_NOP2_dom"/>
</dbReference>
<dbReference type="SUPFAM" id="SSF53335">
    <property type="entry name" value="S-adenosyl-L-methionine-dependent methyltransferases"/>
    <property type="match status" value="1"/>
</dbReference>
<dbReference type="Pfam" id="PF01189">
    <property type="entry name" value="Methyltr_RsmB-F"/>
    <property type="match status" value="1"/>
</dbReference>
<dbReference type="SUPFAM" id="SSF48013">
    <property type="entry name" value="NusB-like"/>
    <property type="match status" value="1"/>
</dbReference>
<dbReference type="InterPro" id="IPR049560">
    <property type="entry name" value="MeTrfase_RsmB-F_NOP2_cat"/>
</dbReference>
<dbReference type="PROSITE" id="PS51686">
    <property type="entry name" value="SAM_MT_RSMB_NOP"/>
    <property type="match status" value="1"/>
</dbReference>
<keyword evidence="1 5" id="KW-0489">Methyltransferase</keyword>
<dbReference type="AlphaFoldDB" id="A0A4R3VIH8"/>
<dbReference type="GO" id="GO:0008649">
    <property type="term" value="F:rRNA methyltransferase activity"/>
    <property type="evidence" value="ECO:0007669"/>
    <property type="project" value="InterPro"/>
</dbReference>
<organism evidence="8 9">
    <name type="scientific">Paracandidimonas soli</name>
    <dbReference type="NCBI Taxonomy" id="1917182"/>
    <lineage>
        <taxon>Bacteria</taxon>
        <taxon>Pseudomonadati</taxon>
        <taxon>Pseudomonadota</taxon>
        <taxon>Betaproteobacteria</taxon>
        <taxon>Burkholderiales</taxon>
        <taxon>Alcaligenaceae</taxon>
        <taxon>Paracandidimonas</taxon>
    </lineage>
</organism>
<gene>
    <name evidence="8" type="ORF">EV686_101222</name>
</gene>
<dbReference type="PRINTS" id="PR02008">
    <property type="entry name" value="RCMTFAMILY"/>
</dbReference>
<dbReference type="Gene3D" id="1.10.940.10">
    <property type="entry name" value="NusB-like"/>
    <property type="match status" value="1"/>
</dbReference>
<feature type="binding site" evidence="5">
    <location>
        <position position="353"/>
    </location>
    <ligand>
        <name>S-adenosyl-L-methionine</name>
        <dbReference type="ChEBI" id="CHEBI:59789"/>
    </ligand>
</feature>
<feature type="active site" description="Nucleophile" evidence="5">
    <location>
        <position position="406"/>
    </location>
</feature>
<proteinExistence type="inferred from homology"/>
<comment type="caution">
    <text evidence="8">The sequence shown here is derived from an EMBL/GenBank/DDBJ whole genome shotgun (WGS) entry which is preliminary data.</text>
</comment>
<evidence type="ECO:0000256" key="4">
    <source>
        <dbReference type="ARBA" id="ARBA00022884"/>
    </source>
</evidence>
<evidence type="ECO:0000256" key="1">
    <source>
        <dbReference type="ARBA" id="ARBA00022603"/>
    </source>
</evidence>
<feature type="region of interest" description="Disordered" evidence="6">
    <location>
        <begin position="95"/>
        <end position="118"/>
    </location>
</feature>
<evidence type="ECO:0000256" key="5">
    <source>
        <dbReference type="PROSITE-ProRule" id="PRU01023"/>
    </source>
</evidence>
<evidence type="ECO:0000259" key="7">
    <source>
        <dbReference type="PROSITE" id="PS51686"/>
    </source>
</evidence>
<accession>A0A4R3VIH8</accession>
<keyword evidence="9" id="KW-1185">Reference proteome</keyword>
<dbReference type="RefSeq" id="WP_132472607.1">
    <property type="nucleotide sequence ID" value="NZ_JBHRVM010000001.1"/>
</dbReference>
<feature type="compositionally biased region" description="Basic and acidic residues" evidence="6">
    <location>
        <begin position="95"/>
        <end position="111"/>
    </location>
</feature>
<dbReference type="Gene3D" id="1.10.287.730">
    <property type="entry name" value="Helix hairpin bin"/>
    <property type="match status" value="1"/>
</dbReference>
<dbReference type="GO" id="GO:0003723">
    <property type="term" value="F:RNA binding"/>
    <property type="evidence" value="ECO:0007669"/>
    <property type="project" value="UniProtKB-UniRule"/>
</dbReference>
<keyword evidence="4 5" id="KW-0694">RNA-binding</keyword>
<dbReference type="OrthoDB" id="9810297at2"/>
<dbReference type="EMBL" id="SMBX01000001">
    <property type="protein sequence ID" value="TCV02765.1"/>
    <property type="molecule type" value="Genomic_DNA"/>
</dbReference>
<evidence type="ECO:0000256" key="6">
    <source>
        <dbReference type="SAM" id="MobiDB-lite"/>
    </source>
</evidence>
<dbReference type="InterPro" id="IPR035926">
    <property type="entry name" value="NusB-like_sf"/>
</dbReference>
<name>A0A4R3VIH8_9BURK</name>
<feature type="binding site" evidence="5">
    <location>
        <begin position="283"/>
        <end position="289"/>
    </location>
    <ligand>
        <name>S-adenosyl-L-methionine</name>
        <dbReference type="ChEBI" id="CHEBI:59789"/>
    </ligand>
</feature>
<keyword evidence="3 5" id="KW-0949">S-adenosyl-L-methionine</keyword>
<dbReference type="CDD" id="cd02440">
    <property type="entry name" value="AdoMet_MTases"/>
    <property type="match status" value="1"/>
</dbReference>
<evidence type="ECO:0000256" key="3">
    <source>
        <dbReference type="ARBA" id="ARBA00022691"/>
    </source>
</evidence>
<dbReference type="NCBIfam" id="TIGR00563">
    <property type="entry name" value="rsmB"/>
    <property type="match status" value="1"/>
</dbReference>
<dbReference type="InterPro" id="IPR023267">
    <property type="entry name" value="RCMT"/>
</dbReference>
<reference evidence="8 9" key="1">
    <citation type="submission" date="2019-03" db="EMBL/GenBank/DDBJ databases">
        <title>Genomic Encyclopedia of Type Strains, Phase IV (KMG-IV): sequencing the most valuable type-strain genomes for metagenomic binning, comparative biology and taxonomic classification.</title>
        <authorList>
            <person name="Goeker M."/>
        </authorList>
    </citation>
    <scope>NUCLEOTIDE SEQUENCE [LARGE SCALE GENOMIC DNA]</scope>
    <source>
        <strain evidence="8 9">DSM 100048</strain>
    </source>
</reference>
<dbReference type="PANTHER" id="PTHR22807:SF61">
    <property type="entry name" value="NOL1_NOP2_SUN FAMILY PROTEIN _ ANTITERMINATION NUSB DOMAIN-CONTAINING PROTEIN"/>
    <property type="match status" value="1"/>
</dbReference>
<feature type="domain" description="SAM-dependent MTase RsmB/NOP-type" evidence="7">
    <location>
        <begin position="195"/>
        <end position="460"/>
    </location>
</feature>
<dbReference type="InterPro" id="IPR029063">
    <property type="entry name" value="SAM-dependent_MTases_sf"/>
</dbReference>
<dbReference type="NCBIfam" id="NF008149">
    <property type="entry name" value="PRK10901.1"/>
    <property type="match status" value="1"/>
</dbReference>
<protein>
    <submittedName>
        <fullName evidence="8">16S rRNA (Cytosine967-C5)-methyltransferase</fullName>
    </submittedName>
</protein>
<dbReference type="Gene3D" id="3.40.50.150">
    <property type="entry name" value="Vaccinia Virus protein VP39"/>
    <property type="match status" value="1"/>
</dbReference>
<dbReference type="PANTHER" id="PTHR22807">
    <property type="entry name" value="NOP2 YEAST -RELATED NOL1/NOP2/FMU SUN DOMAIN-CONTAINING"/>
    <property type="match status" value="1"/>
</dbReference>
<feature type="binding site" evidence="5">
    <location>
        <position position="305"/>
    </location>
    <ligand>
        <name>S-adenosyl-L-methionine</name>
        <dbReference type="ChEBI" id="CHEBI:59789"/>
    </ligand>
</feature>
<keyword evidence="2 5" id="KW-0808">Transferase</keyword>
<comment type="similarity">
    <text evidence="5">Belongs to the class I-like SAM-binding methyltransferase superfamily. RsmB/NOP family.</text>
</comment>
<dbReference type="Proteomes" id="UP000294692">
    <property type="component" value="Unassembled WGS sequence"/>
</dbReference>
<dbReference type="Pfam" id="PF22458">
    <property type="entry name" value="RsmF-B_ferredox"/>
    <property type="match status" value="1"/>
</dbReference>
<evidence type="ECO:0000256" key="2">
    <source>
        <dbReference type="ARBA" id="ARBA00022679"/>
    </source>
</evidence>
<evidence type="ECO:0000313" key="8">
    <source>
        <dbReference type="EMBL" id="TCV02765.1"/>
    </source>
</evidence>
<evidence type="ECO:0000313" key="9">
    <source>
        <dbReference type="Proteomes" id="UP000294692"/>
    </source>
</evidence>
<dbReference type="Gene3D" id="3.30.70.1170">
    <property type="entry name" value="Sun protein, domain 3"/>
    <property type="match status" value="1"/>
</dbReference>
<feature type="binding site" evidence="5">
    <location>
        <position position="334"/>
    </location>
    <ligand>
        <name>S-adenosyl-L-methionine</name>
        <dbReference type="ChEBI" id="CHEBI:59789"/>
    </ligand>
</feature>
<sequence>MAEPTHSKQIALSDIILASAALVRDVQKGGSLSDLMPGVPAQSRPAVQSVTFHVMRRLGLARALKTALVPRKPPEPLLDALLLVALALLETATRHGEEGGEQRHEMDHEQDAAQSPRGEPVYAVHTVVDQAVNAAAGHRRLRNFKGMVNAVLRNFLRGREALLAEARQQPEACWNHPEWWVNTIRKAYPGQWRQVLSASDHPGPMTLRVNIRRKTVAALQAALAEAGIASSPLGAQGLVLETPRPVQAIPGFEEGWWSVQDASAQQAALLLAPEPGMRVLDACAAPGGKTAHLLELADIHLQALDADPVRLERIRQTLARLGLDGGHVKLAAADAADVGAWWDGEPFDLVLADVPCTASGIVRRHPDIRWLRRESDLRKTAELQRRIADALWQTVKPGGKLLYATCSVFPQEGEQQARAFAQRWPDATRLEAPGQILPLPEEGRQAGAYDGFFYALFAKNA</sequence>
<dbReference type="InterPro" id="IPR004573">
    <property type="entry name" value="rRNA_ssu_MeTfrase_B"/>
</dbReference>
<dbReference type="InterPro" id="IPR054728">
    <property type="entry name" value="RsmB-like_ferredoxin"/>
</dbReference>